<sequence length="113" mass="12221">MINPWCPPRTGQRTRQKVRRRKAGVVSGGQATNQTDMMNTTNNFDVTATGASETPEPAVWGRCSPQVSSSPTSTESLEVLRQASTARNGAGNSTAERVQNRPSPVRGKPLKRL</sequence>
<feature type="compositionally biased region" description="Basic residues" evidence="1">
    <location>
        <begin position="12"/>
        <end position="23"/>
    </location>
</feature>
<proteinExistence type="predicted"/>
<protein>
    <submittedName>
        <fullName evidence="2">Uncharacterized protein</fullName>
    </submittedName>
</protein>
<evidence type="ECO:0000256" key="1">
    <source>
        <dbReference type="SAM" id="MobiDB-lite"/>
    </source>
</evidence>
<organism evidence="2">
    <name type="scientific">Schizaphis graminum</name>
    <name type="common">Green bug aphid</name>
    <dbReference type="NCBI Taxonomy" id="13262"/>
    <lineage>
        <taxon>Eukaryota</taxon>
        <taxon>Metazoa</taxon>
        <taxon>Ecdysozoa</taxon>
        <taxon>Arthropoda</taxon>
        <taxon>Hexapoda</taxon>
        <taxon>Insecta</taxon>
        <taxon>Pterygota</taxon>
        <taxon>Neoptera</taxon>
        <taxon>Paraneoptera</taxon>
        <taxon>Hemiptera</taxon>
        <taxon>Sternorrhyncha</taxon>
        <taxon>Aphidomorpha</taxon>
        <taxon>Aphidoidea</taxon>
        <taxon>Aphididae</taxon>
        <taxon>Aphidini</taxon>
        <taxon>Schizaphis</taxon>
    </lineage>
</organism>
<feature type="compositionally biased region" description="Low complexity" evidence="1">
    <location>
        <begin position="32"/>
        <end position="43"/>
    </location>
</feature>
<accession>A0A2S2NTY8</accession>
<evidence type="ECO:0000313" key="2">
    <source>
        <dbReference type="EMBL" id="MBY20629.1"/>
    </source>
</evidence>
<dbReference type="AlphaFoldDB" id="A0A2S2NTY8"/>
<gene>
    <name evidence="2" type="ORF">g.12663</name>
</gene>
<reference evidence="2" key="1">
    <citation type="submission" date="2018-04" db="EMBL/GenBank/DDBJ databases">
        <title>Transcriptome of Schizaphis graminum biotype I.</title>
        <authorList>
            <person name="Scully E.D."/>
            <person name="Geib S.M."/>
            <person name="Palmer N.A."/>
            <person name="Koch K."/>
            <person name="Bradshaw J."/>
            <person name="Heng-Moss T."/>
            <person name="Sarath G."/>
        </authorList>
    </citation>
    <scope>NUCLEOTIDE SEQUENCE</scope>
</reference>
<feature type="compositionally biased region" description="Polar residues" evidence="1">
    <location>
        <begin position="65"/>
        <end position="102"/>
    </location>
</feature>
<dbReference type="EMBL" id="GGMR01008010">
    <property type="protein sequence ID" value="MBY20629.1"/>
    <property type="molecule type" value="Transcribed_RNA"/>
</dbReference>
<feature type="region of interest" description="Disordered" evidence="1">
    <location>
        <begin position="1"/>
        <end position="113"/>
    </location>
</feature>
<name>A0A2S2NTY8_SCHGA</name>